<dbReference type="Gene3D" id="3.90.1590.10">
    <property type="entry name" value="glutathione-dependent formaldehyde- activating enzyme (gfa)"/>
    <property type="match status" value="1"/>
</dbReference>
<dbReference type="Pfam" id="PF04828">
    <property type="entry name" value="GFA"/>
    <property type="match status" value="1"/>
</dbReference>
<keyword evidence="3" id="KW-0862">Zinc</keyword>
<dbReference type="PANTHER" id="PTHR33337">
    <property type="entry name" value="GFA DOMAIN-CONTAINING PROTEIN"/>
    <property type="match status" value="1"/>
</dbReference>
<evidence type="ECO:0000256" key="2">
    <source>
        <dbReference type="ARBA" id="ARBA00022723"/>
    </source>
</evidence>
<dbReference type="InterPro" id="IPR011057">
    <property type="entry name" value="Mss4-like_sf"/>
</dbReference>
<name>A0A381NGF3_9ZZZZ</name>
<protein>
    <recommendedName>
        <fullName evidence="5">CENP-V/GFA domain-containing protein</fullName>
    </recommendedName>
</protein>
<dbReference type="PROSITE" id="PS51891">
    <property type="entry name" value="CENP_V_GFA"/>
    <property type="match status" value="1"/>
</dbReference>
<evidence type="ECO:0000259" key="5">
    <source>
        <dbReference type="PROSITE" id="PS51891"/>
    </source>
</evidence>
<dbReference type="GO" id="GO:0016846">
    <property type="term" value="F:carbon-sulfur lyase activity"/>
    <property type="evidence" value="ECO:0007669"/>
    <property type="project" value="InterPro"/>
</dbReference>
<keyword evidence="2" id="KW-0479">Metal-binding</keyword>
<reference evidence="6" key="1">
    <citation type="submission" date="2018-05" db="EMBL/GenBank/DDBJ databases">
        <authorList>
            <person name="Lanie J.A."/>
            <person name="Ng W.-L."/>
            <person name="Kazmierczak K.M."/>
            <person name="Andrzejewski T.M."/>
            <person name="Davidsen T.M."/>
            <person name="Wayne K.J."/>
            <person name="Tettelin H."/>
            <person name="Glass J.I."/>
            <person name="Rusch D."/>
            <person name="Podicherti R."/>
            <person name="Tsui H.-C.T."/>
            <person name="Winkler M.E."/>
        </authorList>
    </citation>
    <scope>NUCLEOTIDE SEQUENCE</scope>
</reference>
<dbReference type="EMBL" id="UINC01000339">
    <property type="protein sequence ID" value="SUZ53621.1"/>
    <property type="molecule type" value="Genomic_DNA"/>
</dbReference>
<organism evidence="6">
    <name type="scientific">marine metagenome</name>
    <dbReference type="NCBI Taxonomy" id="408172"/>
    <lineage>
        <taxon>unclassified sequences</taxon>
        <taxon>metagenomes</taxon>
        <taxon>ecological metagenomes</taxon>
    </lineage>
</organism>
<evidence type="ECO:0000313" key="6">
    <source>
        <dbReference type="EMBL" id="SUZ53621.1"/>
    </source>
</evidence>
<gene>
    <name evidence="6" type="ORF">METZ01_LOCUS6475</name>
</gene>
<evidence type="ECO:0000256" key="4">
    <source>
        <dbReference type="ARBA" id="ARBA00023239"/>
    </source>
</evidence>
<comment type="similarity">
    <text evidence="1">Belongs to the Gfa family.</text>
</comment>
<dbReference type="InterPro" id="IPR006913">
    <property type="entry name" value="CENP-V/GFA"/>
</dbReference>
<accession>A0A381NGF3</accession>
<evidence type="ECO:0000256" key="3">
    <source>
        <dbReference type="ARBA" id="ARBA00022833"/>
    </source>
</evidence>
<sequence>MPGKIIKGDEMSKTKNNAPALGADYSAKMKSRYAEKVKTSAKIYSKADRRENRVVENMTEEALQQSQKKSSCHGHCLCGSVSFNIMGELRPVVNCHCGQCLHTHGHYAAYSAVAKNKIKFVNDAGLKWFRSSNEARRGFCQECGASLFWERLGAGTISIAAGMLDLAQGLKTIGHIYCSDKPAYYEIVDDLPKFPQSSEGELEGDSSQ</sequence>
<dbReference type="PANTHER" id="PTHR33337:SF40">
    <property type="entry name" value="CENP-V_GFA DOMAIN-CONTAINING PROTEIN-RELATED"/>
    <property type="match status" value="1"/>
</dbReference>
<dbReference type="AlphaFoldDB" id="A0A381NGF3"/>
<dbReference type="GO" id="GO:0046872">
    <property type="term" value="F:metal ion binding"/>
    <property type="evidence" value="ECO:0007669"/>
    <property type="project" value="UniProtKB-KW"/>
</dbReference>
<evidence type="ECO:0000256" key="1">
    <source>
        <dbReference type="ARBA" id="ARBA00005495"/>
    </source>
</evidence>
<proteinExistence type="inferred from homology"/>
<keyword evidence="4" id="KW-0456">Lyase</keyword>
<dbReference type="SUPFAM" id="SSF51316">
    <property type="entry name" value="Mss4-like"/>
    <property type="match status" value="1"/>
</dbReference>
<feature type="domain" description="CENP-V/GFA" evidence="5">
    <location>
        <begin position="72"/>
        <end position="186"/>
    </location>
</feature>